<evidence type="ECO:0000313" key="2">
    <source>
        <dbReference type="EMBL" id="CAL6001959.1"/>
    </source>
</evidence>
<comment type="caution">
    <text evidence="1">The sequence shown here is derived from an EMBL/GenBank/DDBJ whole genome shotgun (WGS) entry which is preliminary data.</text>
</comment>
<evidence type="ECO:0000313" key="1">
    <source>
        <dbReference type="EMBL" id="CAI9968129.1"/>
    </source>
</evidence>
<gene>
    <name evidence="2" type="ORF">HINF_LOCUS17693</name>
    <name evidence="1" type="ORF">HINF_LOCUS55774</name>
</gene>
<evidence type="ECO:0000313" key="3">
    <source>
        <dbReference type="Proteomes" id="UP001642409"/>
    </source>
</evidence>
<organism evidence="1">
    <name type="scientific">Hexamita inflata</name>
    <dbReference type="NCBI Taxonomy" id="28002"/>
    <lineage>
        <taxon>Eukaryota</taxon>
        <taxon>Metamonada</taxon>
        <taxon>Diplomonadida</taxon>
        <taxon>Hexamitidae</taxon>
        <taxon>Hexamitinae</taxon>
        <taxon>Hexamita</taxon>
    </lineage>
</organism>
<accession>A0AA86QY14</accession>
<dbReference type="EMBL" id="CATOUU010001031">
    <property type="protein sequence ID" value="CAI9968129.1"/>
    <property type="molecule type" value="Genomic_DNA"/>
</dbReference>
<protein>
    <submittedName>
        <fullName evidence="2">Hypothetical_protein</fullName>
    </submittedName>
</protein>
<reference evidence="1" key="1">
    <citation type="submission" date="2023-06" db="EMBL/GenBank/DDBJ databases">
        <authorList>
            <person name="Kurt Z."/>
        </authorList>
    </citation>
    <scope>NUCLEOTIDE SEQUENCE</scope>
</reference>
<reference evidence="2 3" key="2">
    <citation type="submission" date="2024-07" db="EMBL/GenBank/DDBJ databases">
        <authorList>
            <person name="Akdeniz Z."/>
        </authorList>
    </citation>
    <scope>NUCLEOTIDE SEQUENCE [LARGE SCALE GENOMIC DNA]</scope>
</reference>
<dbReference type="AlphaFoldDB" id="A0AA86QY14"/>
<name>A0AA86QY14_9EUKA</name>
<dbReference type="Proteomes" id="UP001642409">
    <property type="component" value="Unassembled WGS sequence"/>
</dbReference>
<proteinExistence type="predicted"/>
<keyword evidence="3" id="KW-1185">Reference proteome</keyword>
<dbReference type="EMBL" id="CAXDID020000044">
    <property type="protein sequence ID" value="CAL6001959.1"/>
    <property type="molecule type" value="Genomic_DNA"/>
</dbReference>
<sequence length="147" mass="15987">MTSSQQLLQFGFIGYTNANTSLNQVNIRTVINASILYYSGILFGHLNAVNNVQIQNVSIVDSNISSQNSQCIGGFIGSSLYSAVKITSSQIQQVHITAQNYIGIVLGYSSVANTFTFQNSSSIFNYINNVLQYDCPLFSNAFSIIGC</sequence>